<dbReference type="GO" id="GO:0005634">
    <property type="term" value="C:nucleus"/>
    <property type="evidence" value="ECO:0007669"/>
    <property type="project" value="UniProtKB-SubCell"/>
</dbReference>
<comment type="caution">
    <text evidence="5">The sequence shown here is derived from an EMBL/GenBank/DDBJ whole genome shotgun (WGS) entry which is preliminary data.</text>
</comment>
<dbReference type="Proteomes" id="UP000467841">
    <property type="component" value="Unassembled WGS sequence"/>
</dbReference>
<dbReference type="PANTHER" id="PTHR45660:SF45">
    <property type="entry name" value="YDG DOMAIN-CONTAINING PROTEIN"/>
    <property type="match status" value="1"/>
</dbReference>
<keyword evidence="6" id="KW-1185">Reference proteome</keyword>
<accession>A0A6D2K1T5</accession>
<dbReference type="GO" id="GO:0003690">
    <property type="term" value="F:double-stranded DNA binding"/>
    <property type="evidence" value="ECO:0007669"/>
    <property type="project" value="TreeGrafter"/>
</dbReference>
<dbReference type="InterPro" id="IPR015947">
    <property type="entry name" value="PUA-like_sf"/>
</dbReference>
<evidence type="ECO:0000256" key="1">
    <source>
        <dbReference type="ARBA" id="ARBA00004584"/>
    </source>
</evidence>
<protein>
    <recommendedName>
        <fullName evidence="4">YDG domain-containing protein</fullName>
    </recommendedName>
</protein>
<dbReference type="Gene3D" id="2.30.280.10">
    <property type="entry name" value="SRA-YDG"/>
    <property type="match status" value="1"/>
</dbReference>
<sequence>MQVNAGKMIGPDPGIQVGDEFQYKSELSLIGLHFDLMGGIDYMDRGDMKLATSIVSSEGNGYIDIFDSHVMIYSGQGGNLKSKDHHVIEDQKLVTGNWLYLIASRQRLQ</sequence>
<proteinExistence type="predicted"/>
<dbReference type="InterPro" id="IPR036987">
    <property type="entry name" value="SRA-YDG_sf"/>
</dbReference>
<organism evidence="5 6">
    <name type="scientific">Microthlaspi erraticum</name>
    <dbReference type="NCBI Taxonomy" id="1685480"/>
    <lineage>
        <taxon>Eukaryota</taxon>
        <taxon>Viridiplantae</taxon>
        <taxon>Streptophyta</taxon>
        <taxon>Embryophyta</taxon>
        <taxon>Tracheophyta</taxon>
        <taxon>Spermatophyta</taxon>
        <taxon>Magnoliopsida</taxon>
        <taxon>eudicotyledons</taxon>
        <taxon>Gunneridae</taxon>
        <taxon>Pentapetalae</taxon>
        <taxon>rosids</taxon>
        <taxon>malvids</taxon>
        <taxon>Brassicales</taxon>
        <taxon>Brassicaceae</taxon>
        <taxon>Coluteocarpeae</taxon>
        <taxon>Microthlaspi</taxon>
    </lineage>
</organism>
<evidence type="ECO:0000256" key="3">
    <source>
        <dbReference type="PROSITE-ProRule" id="PRU00358"/>
    </source>
</evidence>
<dbReference type="SUPFAM" id="SSF88697">
    <property type="entry name" value="PUA domain-like"/>
    <property type="match status" value="1"/>
</dbReference>
<evidence type="ECO:0000256" key="2">
    <source>
        <dbReference type="ARBA" id="ARBA00023242"/>
    </source>
</evidence>
<dbReference type="OrthoDB" id="5792673at2759"/>
<dbReference type="EMBL" id="CACVBM020001326">
    <property type="protein sequence ID" value="CAA7045598.1"/>
    <property type="molecule type" value="Genomic_DNA"/>
</dbReference>
<comment type="subcellular location">
    <subcellularLocation>
        <location evidence="1">Chromosome</location>
        <location evidence="1">Centromere</location>
    </subcellularLocation>
    <subcellularLocation>
        <location evidence="3">Nucleus</location>
    </subcellularLocation>
</comment>
<dbReference type="SMART" id="SM00466">
    <property type="entry name" value="SRA"/>
    <property type="match status" value="1"/>
</dbReference>
<reference evidence="5" key="1">
    <citation type="submission" date="2020-01" db="EMBL/GenBank/DDBJ databases">
        <authorList>
            <person name="Mishra B."/>
        </authorList>
    </citation>
    <scope>NUCLEOTIDE SEQUENCE [LARGE SCALE GENOMIC DNA]</scope>
</reference>
<dbReference type="GO" id="GO:0000775">
    <property type="term" value="C:chromosome, centromeric region"/>
    <property type="evidence" value="ECO:0007669"/>
    <property type="project" value="UniProtKB-SubCell"/>
</dbReference>
<dbReference type="PROSITE" id="PS51015">
    <property type="entry name" value="YDG"/>
    <property type="match status" value="1"/>
</dbReference>
<evidence type="ECO:0000259" key="4">
    <source>
        <dbReference type="PROSITE" id="PS51015"/>
    </source>
</evidence>
<dbReference type="PANTHER" id="PTHR45660">
    <property type="entry name" value="HISTONE-LYSINE N-METHYLTRANSFERASE SETMAR"/>
    <property type="match status" value="1"/>
</dbReference>
<feature type="domain" description="YDG" evidence="4">
    <location>
        <begin position="10"/>
        <end position="109"/>
    </location>
</feature>
<gene>
    <name evidence="5" type="ORF">MERR_LOCUS32833</name>
</gene>
<dbReference type="AlphaFoldDB" id="A0A6D2K1T5"/>
<keyword evidence="2 3" id="KW-0539">Nucleus</keyword>
<evidence type="ECO:0000313" key="5">
    <source>
        <dbReference type="EMBL" id="CAA7045598.1"/>
    </source>
</evidence>
<evidence type="ECO:0000313" key="6">
    <source>
        <dbReference type="Proteomes" id="UP000467841"/>
    </source>
</evidence>
<dbReference type="Pfam" id="PF02182">
    <property type="entry name" value="SAD_SRA"/>
    <property type="match status" value="1"/>
</dbReference>
<dbReference type="GO" id="GO:0042054">
    <property type="term" value="F:histone methyltransferase activity"/>
    <property type="evidence" value="ECO:0007669"/>
    <property type="project" value="TreeGrafter"/>
</dbReference>
<dbReference type="InterPro" id="IPR003105">
    <property type="entry name" value="SRA_YDG"/>
</dbReference>
<name>A0A6D2K1T5_9BRAS</name>
<dbReference type="InterPro" id="IPR051357">
    <property type="entry name" value="H3K9_HMTase_SUVAR3-9"/>
</dbReference>